<dbReference type="EMBL" id="BAAATK010000001">
    <property type="protein sequence ID" value="GAA2419468.1"/>
    <property type="molecule type" value="Genomic_DNA"/>
</dbReference>
<evidence type="ECO:0000256" key="1">
    <source>
        <dbReference type="SAM" id="MobiDB-lite"/>
    </source>
</evidence>
<accession>A0ABP5W5R1</accession>
<feature type="compositionally biased region" description="Polar residues" evidence="1">
    <location>
        <begin position="1"/>
        <end position="14"/>
    </location>
</feature>
<sequence length="81" mass="8824">MLGTLSFGTHSPNPAKQDEGVPFQPLVYTLDLLIPIGGLGQRTAWYWSDGSLQCLAYLLIAFGWVLTTAVIADVTRTLQKS</sequence>
<keyword evidence="4" id="KW-1185">Reference proteome</keyword>
<evidence type="ECO:0000313" key="4">
    <source>
        <dbReference type="Proteomes" id="UP001500460"/>
    </source>
</evidence>
<feature type="region of interest" description="Disordered" evidence="1">
    <location>
        <begin position="1"/>
        <end position="20"/>
    </location>
</feature>
<name>A0ABP5W5R1_9ACTN</name>
<reference evidence="4" key="1">
    <citation type="journal article" date="2019" name="Int. J. Syst. Evol. Microbiol.">
        <title>The Global Catalogue of Microorganisms (GCM) 10K type strain sequencing project: providing services to taxonomists for standard genome sequencing and annotation.</title>
        <authorList>
            <consortium name="The Broad Institute Genomics Platform"/>
            <consortium name="The Broad Institute Genome Sequencing Center for Infectious Disease"/>
            <person name="Wu L."/>
            <person name="Ma J."/>
        </authorList>
    </citation>
    <scope>NUCLEOTIDE SEQUENCE [LARGE SCALE GENOMIC DNA]</scope>
    <source>
        <strain evidence="4">JCM 6922</strain>
    </source>
</reference>
<proteinExistence type="predicted"/>
<comment type="caution">
    <text evidence="3">The sequence shown here is derived from an EMBL/GenBank/DDBJ whole genome shotgun (WGS) entry which is preliminary data.</text>
</comment>
<evidence type="ECO:0000256" key="2">
    <source>
        <dbReference type="SAM" id="Phobius"/>
    </source>
</evidence>
<feature type="transmembrane region" description="Helical" evidence="2">
    <location>
        <begin position="55"/>
        <end position="75"/>
    </location>
</feature>
<keyword evidence="2" id="KW-0812">Transmembrane</keyword>
<protein>
    <submittedName>
        <fullName evidence="3">Uncharacterized protein</fullName>
    </submittedName>
</protein>
<keyword evidence="2" id="KW-0472">Membrane</keyword>
<evidence type="ECO:0000313" key="3">
    <source>
        <dbReference type="EMBL" id="GAA2419468.1"/>
    </source>
</evidence>
<dbReference type="RefSeq" id="WP_344599253.1">
    <property type="nucleotide sequence ID" value="NZ_BAAATK010000001.1"/>
</dbReference>
<gene>
    <name evidence="3" type="ORF">GCM10010421_00420</name>
</gene>
<organism evidence="3 4">
    <name type="scientific">Streptomyces glaucus</name>
    <dbReference type="NCBI Taxonomy" id="284029"/>
    <lineage>
        <taxon>Bacteria</taxon>
        <taxon>Bacillati</taxon>
        <taxon>Actinomycetota</taxon>
        <taxon>Actinomycetes</taxon>
        <taxon>Kitasatosporales</taxon>
        <taxon>Streptomycetaceae</taxon>
        <taxon>Streptomyces</taxon>
    </lineage>
</organism>
<keyword evidence="2" id="KW-1133">Transmembrane helix</keyword>
<dbReference type="Proteomes" id="UP001500460">
    <property type="component" value="Unassembled WGS sequence"/>
</dbReference>